<feature type="compositionally biased region" description="Pro residues" evidence="1">
    <location>
        <begin position="804"/>
        <end position="814"/>
    </location>
</feature>
<feature type="compositionally biased region" description="Polar residues" evidence="1">
    <location>
        <begin position="148"/>
        <end position="175"/>
    </location>
</feature>
<feature type="compositionally biased region" description="Polar residues" evidence="1">
    <location>
        <begin position="87"/>
        <end position="97"/>
    </location>
</feature>
<feature type="compositionally biased region" description="Low complexity" evidence="1">
    <location>
        <begin position="63"/>
        <end position="83"/>
    </location>
</feature>
<feature type="compositionally biased region" description="Polar residues" evidence="1">
    <location>
        <begin position="105"/>
        <end position="117"/>
    </location>
</feature>
<accession>A0A6A5X339</accession>
<sequence length="936" mass="105639">MSARGARSRKVVAKEIEKKEKKLAQKQKAPDTVRRPHDAFAEWNPTSSLGGRDTIGIPSRSITVSSDASRATSRSSSTHASGRPRLNTINSIDSSDLSVPRRPKTSASGTTSLSDISSKGKDKTKYQAKGKETKAPRGRGGGVPIKRSTVNSPPTPSFRTESSASYAPHHQLQSPTSNKSWINFRVWEGGESGLQPYGGFEYDEHMKTGNVLIYFKEEQISEDRPVPQIHAHLDVLENSGSTWLSNALLYGRIDDNEDEWTLPGSPDTSFPANVGYALGQRRMLSPTSPGGRSPPPFNIDRDQASYYGVPGSAAPPSRNFNYHDMDSPSSSHQSPNYGAPQRATHELWFTAPAHCKTPQAQRLHHVAVRNFLAMLHNKPIVGADLYEMLSTLQPEIQVMYDLDDDQQSRSPRERSVQMIKDYLCEHKLDDIRNSIKRSLGILAWAEQDSVRWREAYVESFIHLAGVMSPQLEELPDFKKLSIITRRNVGFAAKTLQLRVMEAEEKLASFDFSDLWEDPAKASQTPVFQSYNAFRQFLVDYYTKIYGNWPPSRSKSWLNRRMVLALQEDFGTLYDYLVNRDIVWDSQEERPGKKWEMASRKADDFKADFPGFSLTDMLVTFDNKHAFLHIPHPYPLLPREVPSVKAPVKKSFFGLKKVKQDVTKDAKAHLQLSIVFSDATNIEKTDVSFNGSTLIDQFERFELSSDLKGVSPREARLGRWVLIYGILQVLSKLSVDVQTLKWTEGVRYFLCAEVRRCPDWVTNGQAEYIEATQRRSWCWQRPWGINPMSNVPIELEATTTTSSFPMPPPTQPLPRAPGDRDTMDGATLLQSDIYRISEKIDEMGRSRRDERRLMNEKIKQEEFSMTKRVDESYRLTESDFSRGMSMNGHGGDGMAGMAPLVPNRSPLRSPSQPGQRAPRGYFPPAREMVDDGRGGWA</sequence>
<evidence type="ECO:0000256" key="1">
    <source>
        <dbReference type="SAM" id="MobiDB-lite"/>
    </source>
</evidence>
<dbReference type="EMBL" id="ML977557">
    <property type="protein sequence ID" value="KAF2007325.1"/>
    <property type="molecule type" value="Genomic_DNA"/>
</dbReference>
<evidence type="ECO:0000259" key="2">
    <source>
        <dbReference type="Pfam" id="PF26013"/>
    </source>
</evidence>
<dbReference type="Proteomes" id="UP000799779">
    <property type="component" value="Unassembled WGS sequence"/>
</dbReference>
<feature type="domain" description="DUF8004" evidence="2">
    <location>
        <begin position="417"/>
        <end position="511"/>
    </location>
</feature>
<dbReference type="Pfam" id="PF26013">
    <property type="entry name" value="DUF8004"/>
    <property type="match status" value="1"/>
</dbReference>
<dbReference type="AlphaFoldDB" id="A0A6A5X339"/>
<reference evidence="3" key="1">
    <citation type="journal article" date="2020" name="Stud. Mycol.">
        <title>101 Dothideomycetes genomes: a test case for predicting lifestyles and emergence of pathogens.</title>
        <authorList>
            <person name="Haridas S."/>
            <person name="Albert R."/>
            <person name="Binder M."/>
            <person name="Bloem J."/>
            <person name="Labutti K."/>
            <person name="Salamov A."/>
            <person name="Andreopoulos B."/>
            <person name="Baker S."/>
            <person name="Barry K."/>
            <person name="Bills G."/>
            <person name="Bluhm B."/>
            <person name="Cannon C."/>
            <person name="Castanera R."/>
            <person name="Culley D."/>
            <person name="Daum C."/>
            <person name="Ezra D."/>
            <person name="Gonzalez J."/>
            <person name="Henrissat B."/>
            <person name="Kuo A."/>
            <person name="Liang C."/>
            <person name="Lipzen A."/>
            <person name="Lutzoni F."/>
            <person name="Magnuson J."/>
            <person name="Mondo S."/>
            <person name="Nolan M."/>
            <person name="Ohm R."/>
            <person name="Pangilinan J."/>
            <person name="Park H.-J."/>
            <person name="Ramirez L."/>
            <person name="Alfaro M."/>
            <person name="Sun H."/>
            <person name="Tritt A."/>
            <person name="Yoshinaga Y."/>
            <person name="Zwiers L.-H."/>
            <person name="Turgeon B."/>
            <person name="Goodwin S."/>
            <person name="Spatafora J."/>
            <person name="Crous P."/>
            <person name="Grigoriev I."/>
        </authorList>
    </citation>
    <scope>NUCLEOTIDE SEQUENCE</scope>
    <source>
        <strain evidence="3">CBS 123094</strain>
    </source>
</reference>
<gene>
    <name evidence="3" type="ORF">P154DRAFT_558605</name>
</gene>
<evidence type="ECO:0000313" key="4">
    <source>
        <dbReference type="Proteomes" id="UP000799779"/>
    </source>
</evidence>
<dbReference type="PANTHER" id="PTHR39601">
    <property type="entry name" value="CHORIOGENIN HMINOR"/>
    <property type="match status" value="1"/>
</dbReference>
<feature type="region of interest" description="Disordered" evidence="1">
    <location>
        <begin position="886"/>
        <end position="936"/>
    </location>
</feature>
<feature type="compositionally biased region" description="Basic and acidic residues" evidence="1">
    <location>
        <begin position="926"/>
        <end position="936"/>
    </location>
</feature>
<organism evidence="3 4">
    <name type="scientific">Amniculicola lignicola CBS 123094</name>
    <dbReference type="NCBI Taxonomy" id="1392246"/>
    <lineage>
        <taxon>Eukaryota</taxon>
        <taxon>Fungi</taxon>
        <taxon>Dikarya</taxon>
        <taxon>Ascomycota</taxon>
        <taxon>Pezizomycotina</taxon>
        <taxon>Dothideomycetes</taxon>
        <taxon>Pleosporomycetidae</taxon>
        <taxon>Pleosporales</taxon>
        <taxon>Amniculicolaceae</taxon>
        <taxon>Amniculicola</taxon>
    </lineage>
</organism>
<proteinExistence type="predicted"/>
<feature type="compositionally biased region" description="Basic and acidic residues" evidence="1">
    <location>
        <begin position="18"/>
        <end position="40"/>
    </location>
</feature>
<name>A0A6A5X339_9PLEO</name>
<feature type="region of interest" description="Disordered" evidence="1">
    <location>
        <begin position="282"/>
        <end position="340"/>
    </location>
</feature>
<dbReference type="PANTHER" id="PTHR39601:SF2">
    <property type="entry name" value="CHORIOGENIN HMINOR"/>
    <property type="match status" value="1"/>
</dbReference>
<dbReference type="OrthoDB" id="5302380at2759"/>
<dbReference type="InterPro" id="IPR058317">
    <property type="entry name" value="DUF8004"/>
</dbReference>
<keyword evidence="4" id="KW-1185">Reference proteome</keyword>
<feature type="compositionally biased region" description="Basic and acidic residues" evidence="1">
    <location>
        <begin position="118"/>
        <end position="135"/>
    </location>
</feature>
<feature type="region of interest" description="Disordered" evidence="1">
    <location>
        <begin position="18"/>
        <end position="175"/>
    </location>
</feature>
<feature type="region of interest" description="Disordered" evidence="1">
    <location>
        <begin position="798"/>
        <end position="819"/>
    </location>
</feature>
<evidence type="ECO:0000313" key="3">
    <source>
        <dbReference type="EMBL" id="KAF2007325.1"/>
    </source>
</evidence>
<feature type="compositionally biased region" description="Polar residues" evidence="1">
    <location>
        <begin position="327"/>
        <end position="336"/>
    </location>
</feature>
<protein>
    <recommendedName>
        <fullName evidence="2">DUF8004 domain-containing protein</fullName>
    </recommendedName>
</protein>